<accession>A0A1G8YVP7</accession>
<evidence type="ECO:0000256" key="5">
    <source>
        <dbReference type="ARBA" id="ARBA00023143"/>
    </source>
</evidence>
<keyword evidence="4 7" id="KW-0472">Membrane</keyword>
<keyword evidence="9" id="KW-0282">Flagellum</keyword>
<evidence type="ECO:0000256" key="1">
    <source>
        <dbReference type="ARBA" id="ARBA00022475"/>
    </source>
</evidence>
<feature type="signal peptide" evidence="8">
    <location>
        <begin position="1"/>
        <end position="21"/>
    </location>
</feature>
<evidence type="ECO:0000313" key="9">
    <source>
        <dbReference type="EMBL" id="SDK06932.1"/>
    </source>
</evidence>
<protein>
    <recommendedName>
        <fullName evidence="7">Flagellar protein</fullName>
    </recommendedName>
</protein>
<evidence type="ECO:0000256" key="3">
    <source>
        <dbReference type="ARBA" id="ARBA00022989"/>
    </source>
</evidence>
<dbReference type="EMBL" id="FNEM01000018">
    <property type="protein sequence ID" value="SDK06932.1"/>
    <property type="molecule type" value="Genomic_DNA"/>
</dbReference>
<reference evidence="10" key="1">
    <citation type="submission" date="2016-10" db="EMBL/GenBank/DDBJ databases">
        <authorList>
            <person name="Varghese N."/>
            <person name="Submissions S."/>
        </authorList>
    </citation>
    <scope>NUCLEOTIDE SEQUENCE [LARGE SCALE GENOMIC DNA]</scope>
    <source>
        <strain evidence="10">DSM 23317</strain>
    </source>
</reference>
<dbReference type="Proteomes" id="UP000199527">
    <property type="component" value="Unassembled WGS sequence"/>
</dbReference>
<keyword evidence="9" id="KW-0966">Cell projection</keyword>
<name>A0A1G8YVP7_9GAMM</name>
<keyword evidence="2 7" id="KW-0812">Transmembrane</keyword>
<dbReference type="OrthoDB" id="9342590at2"/>
<dbReference type="InterPro" id="IPR022781">
    <property type="entry name" value="Flagellar_biosynth_FliO"/>
</dbReference>
<dbReference type="PANTHER" id="PTHR38766">
    <property type="entry name" value="FLAGELLAR PROTEIN FLIO"/>
    <property type="match status" value="1"/>
</dbReference>
<evidence type="ECO:0000256" key="6">
    <source>
        <dbReference type="ARBA" id="ARBA00037937"/>
    </source>
</evidence>
<feature type="transmembrane region" description="Helical" evidence="7">
    <location>
        <begin position="26"/>
        <end position="46"/>
    </location>
</feature>
<organism evidence="9 10">
    <name type="scientific">Ferrimonas sediminum</name>
    <dbReference type="NCBI Taxonomy" id="718193"/>
    <lineage>
        <taxon>Bacteria</taxon>
        <taxon>Pseudomonadati</taxon>
        <taxon>Pseudomonadota</taxon>
        <taxon>Gammaproteobacteria</taxon>
        <taxon>Alteromonadales</taxon>
        <taxon>Ferrimonadaceae</taxon>
        <taxon>Ferrimonas</taxon>
    </lineage>
</organism>
<dbReference type="Pfam" id="PF04347">
    <property type="entry name" value="FliO"/>
    <property type="match status" value="1"/>
</dbReference>
<keyword evidence="3 7" id="KW-1133">Transmembrane helix</keyword>
<comment type="subcellular location">
    <subcellularLocation>
        <location evidence="7">Cell membrane</location>
    </subcellularLocation>
    <subcellularLocation>
        <location evidence="7">Bacterial flagellum basal body</location>
    </subcellularLocation>
</comment>
<keyword evidence="9" id="KW-0969">Cilium</keyword>
<keyword evidence="10" id="KW-1185">Reference proteome</keyword>
<dbReference type="GO" id="GO:0009425">
    <property type="term" value="C:bacterial-type flagellum basal body"/>
    <property type="evidence" value="ECO:0007669"/>
    <property type="project" value="UniProtKB-SubCell"/>
</dbReference>
<proteinExistence type="inferred from homology"/>
<keyword evidence="1 7" id="KW-1003">Cell membrane</keyword>
<dbReference type="AlphaFoldDB" id="A0A1G8YVP7"/>
<dbReference type="NCBIfam" id="TIGR03500">
    <property type="entry name" value="FliO_TIGR"/>
    <property type="match status" value="1"/>
</dbReference>
<feature type="chain" id="PRO_5011489802" description="Flagellar protein" evidence="8">
    <location>
        <begin position="22"/>
        <end position="123"/>
    </location>
</feature>
<dbReference type="GO" id="GO:0044781">
    <property type="term" value="P:bacterial-type flagellum organization"/>
    <property type="evidence" value="ECO:0007669"/>
    <property type="project" value="UniProtKB-UniRule"/>
</dbReference>
<evidence type="ECO:0000256" key="8">
    <source>
        <dbReference type="SAM" id="SignalP"/>
    </source>
</evidence>
<dbReference type="RefSeq" id="WP_090367516.1">
    <property type="nucleotide sequence ID" value="NZ_FNEM01000018.1"/>
</dbReference>
<keyword evidence="8" id="KW-0732">Signal</keyword>
<evidence type="ECO:0000256" key="7">
    <source>
        <dbReference type="RuleBase" id="RU362064"/>
    </source>
</evidence>
<evidence type="ECO:0000313" key="10">
    <source>
        <dbReference type="Proteomes" id="UP000199527"/>
    </source>
</evidence>
<dbReference type="InterPro" id="IPR052205">
    <property type="entry name" value="FliO/MopB"/>
</dbReference>
<dbReference type="GO" id="GO:0005886">
    <property type="term" value="C:plasma membrane"/>
    <property type="evidence" value="ECO:0007669"/>
    <property type="project" value="UniProtKB-SubCell"/>
</dbReference>
<dbReference type="PANTHER" id="PTHR38766:SF1">
    <property type="entry name" value="FLAGELLAR PROTEIN FLIO"/>
    <property type="match status" value="1"/>
</dbReference>
<evidence type="ECO:0000256" key="4">
    <source>
        <dbReference type="ARBA" id="ARBA00023136"/>
    </source>
</evidence>
<keyword evidence="5 7" id="KW-0975">Bacterial flagellum</keyword>
<comment type="similarity">
    <text evidence="6 7">Belongs to the FliO/MopB family.</text>
</comment>
<gene>
    <name evidence="9" type="ORF">SAMN04488540_11857</name>
</gene>
<sequence length="123" mass="12926">MRTLLLLSAASFSAAAEPVSAGDQLATTIATLFGVVALIVVLALMARKMNLPTKMVGKIRLIASMSLGTKEKVAVIEVGEQQYLIGVSSGGIQLLDKLETPIESPQPPEFAKVFAKVSKGQKS</sequence>
<evidence type="ECO:0000256" key="2">
    <source>
        <dbReference type="ARBA" id="ARBA00022692"/>
    </source>
</evidence>